<feature type="transmembrane region" description="Helical" evidence="6">
    <location>
        <begin position="29"/>
        <end position="48"/>
    </location>
</feature>
<feature type="transmembrane region" description="Helical" evidence="6">
    <location>
        <begin position="88"/>
        <end position="109"/>
    </location>
</feature>
<dbReference type="PANTHER" id="PTHR32322:SF2">
    <property type="entry name" value="EAMA DOMAIN-CONTAINING PROTEIN"/>
    <property type="match status" value="1"/>
</dbReference>
<comment type="similarity">
    <text evidence="2">Belongs to the EamA transporter family.</text>
</comment>
<organism evidence="8 9">
    <name type="scientific">Dictyobacter halimunensis</name>
    <dbReference type="NCBI Taxonomy" id="3026934"/>
    <lineage>
        <taxon>Bacteria</taxon>
        <taxon>Bacillati</taxon>
        <taxon>Chloroflexota</taxon>
        <taxon>Ktedonobacteria</taxon>
        <taxon>Ktedonobacterales</taxon>
        <taxon>Dictyobacteraceae</taxon>
        <taxon>Dictyobacter</taxon>
    </lineage>
</organism>
<dbReference type="InterPro" id="IPR037185">
    <property type="entry name" value="EmrE-like"/>
</dbReference>
<keyword evidence="4 6" id="KW-1133">Transmembrane helix</keyword>
<sequence length="312" mass="32877">MDTVPVRPAVSEQPETMMVHRAGRDRNRAVWLGGLGVLCFSLTLPATHLAETGFGSVTVGLGRALVAAVLAGIVLLVRHERVPPRRTWASLVCVAGGVVVGFPLFSALALEGTPVAHGAIICGLLPALTAVGGVLRGGERPRMLFWFSCIAGMLAVLLFAIVQGGGHVQIGDVWMLAAVGAGAVGYTEGGRLARELGGWRVICWALLLAAPVLLLPVGWNLVQDGIHSNLLAWIGFAYVALVSMFLGFFAWYAGLARGGIARISQLQLLQPLLTIVWATLLLGEHLTLLTGASALLVVLCVAIGQWSRLHRA</sequence>
<dbReference type="Proteomes" id="UP001344906">
    <property type="component" value="Unassembled WGS sequence"/>
</dbReference>
<name>A0ABQ6FNP9_9CHLR</name>
<dbReference type="RefSeq" id="WP_338247721.1">
    <property type="nucleotide sequence ID" value="NZ_BSRI01000001.1"/>
</dbReference>
<comment type="caution">
    <text evidence="8">The sequence shown here is derived from an EMBL/GenBank/DDBJ whole genome shotgun (WGS) entry which is preliminary data.</text>
</comment>
<dbReference type="PANTHER" id="PTHR32322">
    <property type="entry name" value="INNER MEMBRANE TRANSPORTER"/>
    <property type="match status" value="1"/>
</dbReference>
<evidence type="ECO:0000256" key="6">
    <source>
        <dbReference type="SAM" id="Phobius"/>
    </source>
</evidence>
<feature type="transmembrane region" description="Helical" evidence="6">
    <location>
        <begin position="231"/>
        <end position="254"/>
    </location>
</feature>
<evidence type="ECO:0000256" key="3">
    <source>
        <dbReference type="ARBA" id="ARBA00022692"/>
    </source>
</evidence>
<comment type="subcellular location">
    <subcellularLocation>
        <location evidence="1">Membrane</location>
        <topology evidence="1">Multi-pass membrane protein</topology>
    </subcellularLocation>
</comment>
<protein>
    <submittedName>
        <fullName evidence="8">Multidrug DMT transporter permease</fullName>
    </submittedName>
</protein>
<dbReference type="SUPFAM" id="SSF103481">
    <property type="entry name" value="Multidrug resistance efflux transporter EmrE"/>
    <property type="match status" value="2"/>
</dbReference>
<feature type="transmembrane region" description="Helical" evidence="6">
    <location>
        <begin position="168"/>
        <end position="187"/>
    </location>
</feature>
<feature type="transmembrane region" description="Helical" evidence="6">
    <location>
        <begin position="115"/>
        <end position="135"/>
    </location>
</feature>
<reference evidence="8 9" key="1">
    <citation type="submission" date="2023-02" db="EMBL/GenBank/DDBJ databases">
        <title>Dictyobacter halimunensis sp. nov., a new member of the class Ktedonobacteria from forest soil in a geothermal area.</title>
        <authorList>
            <person name="Rachmania M.K."/>
            <person name="Ningsih F."/>
            <person name="Sakai Y."/>
            <person name="Yabe S."/>
            <person name="Yokota A."/>
            <person name="Sjamsuridzal W."/>
        </authorList>
    </citation>
    <scope>NUCLEOTIDE SEQUENCE [LARGE SCALE GENOMIC DNA]</scope>
    <source>
        <strain evidence="8 9">S3.2.2.5</strain>
    </source>
</reference>
<evidence type="ECO:0000256" key="5">
    <source>
        <dbReference type="ARBA" id="ARBA00023136"/>
    </source>
</evidence>
<keyword evidence="5 6" id="KW-0472">Membrane</keyword>
<evidence type="ECO:0000256" key="1">
    <source>
        <dbReference type="ARBA" id="ARBA00004141"/>
    </source>
</evidence>
<feature type="transmembrane region" description="Helical" evidence="6">
    <location>
        <begin position="288"/>
        <end position="306"/>
    </location>
</feature>
<evidence type="ECO:0000313" key="8">
    <source>
        <dbReference type="EMBL" id="GLV54006.1"/>
    </source>
</evidence>
<evidence type="ECO:0000256" key="2">
    <source>
        <dbReference type="ARBA" id="ARBA00007362"/>
    </source>
</evidence>
<evidence type="ECO:0000313" key="9">
    <source>
        <dbReference type="Proteomes" id="UP001344906"/>
    </source>
</evidence>
<dbReference type="EMBL" id="BSRI01000001">
    <property type="protein sequence ID" value="GLV54006.1"/>
    <property type="molecule type" value="Genomic_DNA"/>
</dbReference>
<dbReference type="InterPro" id="IPR050638">
    <property type="entry name" value="AA-Vitamin_Transporters"/>
</dbReference>
<feature type="transmembrane region" description="Helical" evidence="6">
    <location>
        <begin position="144"/>
        <end position="162"/>
    </location>
</feature>
<proteinExistence type="inferred from homology"/>
<evidence type="ECO:0000259" key="7">
    <source>
        <dbReference type="Pfam" id="PF00892"/>
    </source>
</evidence>
<keyword evidence="9" id="KW-1185">Reference proteome</keyword>
<evidence type="ECO:0000256" key="4">
    <source>
        <dbReference type="ARBA" id="ARBA00022989"/>
    </source>
</evidence>
<feature type="domain" description="EamA" evidence="7">
    <location>
        <begin position="29"/>
        <end position="159"/>
    </location>
</feature>
<keyword evidence="3 6" id="KW-0812">Transmembrane</keyword>
<feature type="transmembrane region" description="Helical" evidence="6">
    <location>
        <begin position="266"/>
        <end position="282"/>
    </location>
</feature>
<dbReference type="InterPro" id="IPR000620">
    <property type="entry name" value="EamA_dom"/>
</dbReference>
<accession>A0ABQ6FNP9</accession>
<feature type="transmembrane region" description="Helical" evidence="6">
    <location>
        <begin position="199"/>
        <end position="219"/>
    </location>
</feature>
<dbReference type="Pfam" id="PF00892">
    <property type="entry name" value="EamA"/>
    <property type="match status" value="2"/>
</dbReference>
<feature type="domain" description="EamA" evidence="7">
    <location>
        <begin position="170"/>
        <end position="302"/>
    </location>
</feature>
<gene>
    <name evidence="8" type="ORF">KDH_08550</name>
</gene>
<feature type="transmembrane region" description="Helical" evidence="6">
    <location>
        <begin position="54"/>
        <end position="76"/>
    </location>
</feature>